<dbReference type="GO" id="GO:0045180">
    <property type="term" value="C:basal cortex"/>
    <property type="evidence" value="ECO:0007669"/>
    <property type="project" value="TreeGrafter"/>
</dbReference>
<feature type="region of interest" description="Disordered" evidence="21">
    <location>
        <begin position="543"/>
        <end position="602"/>
    </location>
</feature>
<reference evidence="23 24" key="1">
    <citation type="journal article" date="2020" name="Nature">
        <title>Six reference-quality genomes reveal evolution of bat adaptations.</title>
        <authorList>
            <person name="Jebb D."/>
            <person name="Huang Z."/>
            <person name="Pippel M."/>
            <person name="Hughes G.M."/>
            <person name="Lavrichenko K."/>
            <person name="Devanna P."/>
            <person name="Winkler S."/>
            <person name="Jermiin L.S."/>
            <person name="Skirmuntt E.C."/>
            <person name="Katzourakis A."/>
            <person name="Burkitt-Gray L."/>
            <person name="Ray D.A."/>
            <person name="Sullivan K.A.M."/>
            <person name="Roscito J.G."/>
            <person name="Kirilenko B.M."/>
            <person name="Davalos L.M."/>
            <person name="Corthals A.P."/>
            <person name="Power M.L."/>
            <person name="Jones G."/>
            <person name="Ransome R.D."/>
            <person name="Dechmann D.K.N."/>
            <person name="Locatelli A.G."/>
            <person name="Puechmaille S.J."/>
            <person name="Fedrigo O."/>
            <person name="Jarvis E.D."/>
            <person name="Hiller M."/>
            <person name="Vernes S.C."/>
            <person name="Myers E.W."/>
            <person name="Teeling E.C."/>
        </authorList>
    </citation>
    <scope>NUCLEOTIDE SEQUENCE [LARGE SCALE GENOMIC DNA]</scope>
    <source>
        <strain evidence="23">MRouAeg1</strain>
        <tissue evidence="23">Muscle</tissue>
    </source>
</reference>
<feature type="compositionally biased region" description="Low complexity" evidence="21">
    <location>
        <begin position="548"/>
        <end position="588"/>
    </location>
</feature>
<dbReference type="Pfam" id="PF21041">
    <property type="entry name" value="XMAP215_CLASP_TOG"/>
    <property type="match status" value="1"/>
</dbReference>
<evidence type="ECO:0000256" key="19">
    <source>
        <dbReference type="ARBA" id="ARBA00083433"/>
    </source>
</evidence>
<evidence type="ECO:0000256" key="6">
    <source>
        <dbReference type="ARBA" id="ARBA00022454"/>
    </source>
</evidence>
<name>A0A7J8JD17_ROUAE</name>
<feature type="region of interest" description="Disordered" evidence="21">
    <location>
        <begin position="647"/>
        <end position="749"/>
    </location>
</feature>
<feature type="compositionally biased region" description="Low complexity" evidence="21">
    <location>
        <begin position="676"/>
        <end position="695"/>
    </location>
</feature>
<evidence type="ECO:0000256" key="15">
    <source>
        <dbReference type="ARBA" id="ARBA00023306"/>
    </source>
</evidence>
<dbReference type="InterPro" id="IPR024395">
    <property type="entry name" value="CLASP_N_dom"/>
</dbReference>
<accession>A0A7J8JD17</accession>
<keyword evidence="15" id="KW-0131">Cell cycle</keyword>
<evidence type="ECO:0000256" key="16">
    <source>
        <dbReference type="ARBA" id="ARBA00023328"/>
    </source>
</evidence>
<evidence type="ECO:0000256" key="20">
    <source>
        <dbReference type="PROSITE-ProRule" id="PRU00103"/>
    </source>
</evidence>
<evidence type="ECO:0000256" key="1">
    <source>
        <dbReference type="ARBA" id="ARBA00004186"/>
    </source>
</evidence>
<evidence type="ECO:0000256" key="14">
    <source>
        <dbReference type="ARBA" id="ARBA00023212"/>
    </source>
</evidence>
<dbReference type="Pfam" id="PF12348">
    <property type="entry name" value="CLASP_N"/>
    <property type="match status" value="1"/>
</dbReference>
<dbReference type="GO" id="GO:0040001">
    <property type="term" value="P:establishment of mitotic spindle localization"/>
    <property type="evidence" value="ECO:0007669"/>
    <property type="project" value="TreeGrafter"/>
</dbReference>
<sequence length="1471" mass="162008">MEPRMESCLAQVLQKDVGKRLQVGQELIDYFSDKQKSADLEHDQTMLDKLVDGLATSWVNSSNYKVVLLGMDILSALVTRLQDRFKAQIGTVLPSLIDRLGDAKDSVREQDQTLLLKIMEQAANPQYVWDRMLGGFKHKNFRTREGTCVCLVATLNASGAHTLTLSKIVPHICNLLGDPNSQVRDAAINSLVEIYRHVGERVRADLSKKGLPQSRLNVIFTKFDEVQKSGNMIQSANDKNFDDEDSVDGNRPSSASSTSSKAPTSSRRNVGMGTTRRLVSSTLGSKSSAAKEGAGAVDEEDFIKAFDDVPVVQIYSSRDLEESINKIREILSDDKHDWEQRVNALKKIRSLLLAGAAEYDNFFQHLRLLDGAFKLSAKDLRSQVVREACITLGHLSSVLGNKFDHGAEAIMPTIFNLIPNSAKIMATSGVVAVRLIIRHTHIPRLIPVITSNCTSKSVAVRRRCFEFLDLLLQEWQTHSLERHISVLAETIKKGIHDADSEARIEARKCYWGFHSHFSREAEHLYHTLESSYQKALQSHLKNSDSIVSLPQSDRSSSSSQESLNRPLSAKRSSTGSTTSRGSTVSTKSASTTGSLQRSRSDIDVNAAASAKSKVSAASGTAPFSSAAALPPGSYASLDGTATKAEGRIRTRRQNSGSATNVASLPSDSRGRSRAKVVSQSQPGSRSSSPGKLLGSGYSGLAGGSSRGPPVTSSSEKRSKIPRSQGCSRETSPNRIGLDRFGLGQAGRIPGSVNTMRVLSTSTDLEAAVADALLLGDSRSKKKPVRRRYEPYGMYSDDDANSDASSVCSERSYGSRNGGIPHYLRQTEDVAEVLNHCASSNWSERKEGLLGLQNLLKSQRTLSRVELKRLCEIFTRMFADPHSKVFSMFLETLVDFIIIHKDDLQDWLFVLLTQLLKKMGADLLGSVQAKVQKALDVTRDSFPFDQQFNILMRFIVDQTQTPNLKVKVAILKYIESLARQMDPTDFVNSSETRLAVSRIITWTTEPKSSDVRKAAQIVLISLFELNTPEFTMLLGALPKTFQDGATKLLHNHLKNSSNTSVGSPSNTIGRTPSRHTSSRTSPLTSPTNCSHGGLSPSMLDYDTENLNSEEIYSSLRGVTEAIEKFSFRSQEDLNEPIKRDGKKDCDIVSRDGGVATPATEGRGGSDVVEGGRTALDNKTSLLNTQPPRAFPGPRARDYNLYPYSDAINTYDKTALKEAVFDDDMEQLRDVPIDHSDLVADLLKELSNHNERVEERKGALLELLKITREDSLGVWEEHFKTILLLLLETLGDKDHSIRALALRVLREILRNQPARFKNYAELTIMKTLEAHKDSHKEVVRAAEEAASTLASSIHPEQCIKVLCPIIQTADYPINLAAIKMQTKVVERIARESLLQLLADIIPGLLQGYDNTESSVRKASVFCLVAIYSVIGEELKPHLAQLTGSKMKLLNLYIKRAQTTNSNSSSSSDVSTHS</sequence>
<evidence type="ECO:0000256" key="17">
    <source>
        <dbReference type="ARBA" id="ARBA00055763"/>
    </source>
</evidence>
<protein>
    <recommendedName>
        <fullName evidence="18">CLIP-associating protein 1</fullName>
    </recommendedName>
    <alternativeName>
        <fullName evidence="19">Cytoplasmic linker-associated protein 1</fullName>
    </alternativeName>
</protein>
<keyword evidence="24" id="KW-1185">Reference proteome</keyword>
<gene>
    <name evidence="23" type="ORF">HJG63_002926</name>
</gene>
<keyword evidence="7" id="KW-0963">Cytoplasm</keyword>
<feature type="region of interest" description="Disordered" evidence="21">
    <location>
        <begin position="235"/>
        <end position="275"/>
    </location>
</feature>
<dbReference type="FunFam" id="1.25.10.10:FF:000005">
    <property type="entry name" value="CLIP-associating protein 1 isoform 2"/>
    <property type="match status" value="1"/>
</dbReference>
<dbReference type="PROSITE" id="PS50077">
    <property type="entry name" value="HEAT_REPEAT"/>
    <property type="match status" value="1"/>
</dbReference>
<dbReference type="GO" id="GO:0030010">
    <property type="term" value="P:establishment of cell polarity"/>
    <property type="evidence" value="ECO:0007669"/>
    <property type="project" value="UniProtKB-ARBA"/>
</dbReference>
<evidence type="ECO:0000256" key="18">
    <source>
        <dbReference type="ARBA" id="ARBA00071710"/>
    </source>
</evidence>
<dbReference type="GO" id="GO:0008017">
    <property type="term" value="F:microtubule binding"/>
    <property type="evidence" value="ECO:0007669"/>
    <property type="project" value="UniProtKB-ARBA"/>
</dbReference>
<evidence type="ECO:0000256" key="11">
    <source>
        <dbReference type="ARBA" id="ARBA00022776"/>
    </source>
</evidence>
<feature type="region of interest" description="Disordered" evidence="21">
    <location>
        <begin position="1051"/>
        <end position="1095"/>
    </location>
</feature>
<feature type="compositionally biased region" description="Low complexity" evidence="21">
    <location>
        <begin position="1077"/>
        <end position="1086"/>
    </location>
</feature>
<feature type="domain" description="TOG" evidence="22">
    <location>
        <begin position="821"/>
        <end position="1058"/>
    </location>
</feature>
<evidence type="ECO:0000256" key="4">
    <source>
        <dbReference type="ARBA" id="ARBA00004629"/>
    </source>
</evidence>
<feature type="region of interest" description="Disordered" evidence="21">
    <location>
        <begin position="614"/>
        <end position="634"/>
    </location>
</feature>
<dbReference type="InterPro" id="IPR011989">
    <property type="entry name" value="ARM-like"/>
</dbReference>
<dbReference type="InterPro" id="IPR016024">
    <property type="entry name" value="ARM-type_fold"/>
</dbReference>
<dbReference type="FunFam" id="1.25.10.10:FF:000006">
    <property type="entry name" value="CLIP-associating protein 1 isoform 2"/>
    <property type="match status" value="1"/>
</dbReference>
<comment type="function">
    <text evidence="17">Microtubule plus-end tracking protein that promotes the stabilization of dynamic microtubules. Involved in the nucleation of noncentrosomal microtubules originating from the trans-Golgi network (TGN). Required for the polarization of the cytoplasmic microtubule arrays in migrating cells towards the leading edge of the cell. May act at the cell cortex to enhance the frequency of rescue of depolymerizing microtubules by attaching their plus-ends to cortical platforms composed of ERC1 and PHLDB2. This cortical microtubule stabilizing activity is regulated at least in part by phosphatidylinositol 3-kinase signaling. Also performs a similar stabilizing function at the kinetochore which is essential for the bipolar alignment of chromosomes on the mitotic spindle.</text>
</comment>
<dbReference type="PANTHER" id="PTHR21567:SF28">
    <property type="entry name" value="CLIP-ASSOCIATING PROTEIN 1"/>
    <property type="match status" value="1"/>
</dbReference>
<dbReference type="Pfam" id="PF23271">
    <property type="entry name" value="HEAT_GCN1"/>
    <property type="match status" value="1"/>
</dbReference>
<evidence type="ECO:0000256" key="10">
    <source>
        <dbReference type="ARBA" id="ARBA00022737"/>
    </source>
</evidence>
<evidence type="ECO:0000256" key="3">
    <source>
        <dbReference type="ARBA" id="ARBA00004601"/>
    </source>
</evidence>
<keyword evidence="13" id="KW-0333">Golgi apparatus</keyword>
<feature type="compositionally biased region" description="Polar residues" evidence="21">
    <location>
        <begin position="1053"/>
        <end position="1068"/>
    </location>
</feature>
<comment type="subcellular location">
    <subcellularLocation>
        <location evidence="4">Chromosome</location>
        <location evidence="4">Centromere</location>
        <location evidence="4">Kinetochore</location>
    </subcellularLocation>
    <subcellularLocation>
        <location evidence="2">Cytoplasm</location>
        <location evidence="2">Cytoskeleton</location>
        <location evidence="2">Microtubule organizing center</location>
        <location evidence="2">Centrosome</location>
    </subcellularLocation>
    <subcellularLocation>
        <location evidence="1">Cytoplasm</location>
        <location evidence="1">Cytoskeleton</location>
        <location evidence="1">Spindle</location>
    </subcellularLocation>
    <subcellularLocation>
        <location evidence="3">Golgi apparatus</location>
        <location evidence="3">trans-Golgi network</location>
    </subcellularLocation>
</comment>
<organism evidence="23 24">
    <name type="scientific">Rousettus aegyptiacus</name>
    <name type="common">Egyptian fruit bat</name>
    <name type="synonym">Pteropus aegyptiacus</name>
    <dbReference type="NCBI Taxonomy" id="9407"/>
    <lineage>
        <taxon>Eukaryota</taxon>
        <taxon>Metazoa</taxon>
        <taxon>Chordata</taxon>
        <taxon>Craniata</taxon>
        <taxon>Vertebrata</taxon>
        <taxon>Euteleostomi</taxon>
        <taxon>Mammalia</taxon>
        <taxon>Eutheria</taxon>
        <taxon>Laurasiatheria</taxon>
        <taxon>Chiroptera</taxon>
        <taxon>Yinpterochiroptera</taxon>
        <taxon>Pteropodoidea</taxon>
        <taxon>Pteropodidae</taxon>
        <taxon>Rousettinae</taxon>
        <taxon>Rousettus</taxon>
    </lineage>
</organism>
<keyword evidence="12" id="KW-0995">Kinetochore</keyword>
<dbReference type="GO" id="GO:0051301">
    <property type="term" value="P:cell division"/>
    <property type="evidence" value="ECO:0007669"/>
    <property type="project" value="UniProtKB-KW"/>
</dbReference>
<evidence type="ECO:0000313" key="23">
    <source>
        <dbReference type="EMBL" id="KAF6494249.1"/>
    </source>
</evidence>
<feature type="region of interest" description="Disordered" evidence="21">
    <location>
        <begin position="1148"/>
        <end position="1168"/>
    </location>
</feature>
<comment type="caution">
    <text evidence="23">The sequence shown here is derived from an EMBL/GenBank/DDBJ whole genome shotgun (WGS) entry which is preliminary data.</text>
</comment>
<feature type="domain" description="TOG" evidence="22">
    <location>
        <begin position="1222"/>
        <end position="1460"/>
    </location>
</feature>
<evidence type="ECO:0000259" key="22">
    <source>
        <dbReference type="SMART" id="SM01349"/>
    </source>
</evidence>
<keyword evidence="11" id="KW-0498">Mitosis</keyword>
<dbReference type="Proteomes" id="UP000593571">
    <property type="component" value="Unassembled WGS sequence"/>
</dbReference>
<dbReference type="GO" id="GO:0005813">
    <property type="term" value="C:centrosome"/>
    <property type="evidence" value="ECO:0007669"/>
    <property type="project" value="UniProtKB-SubCell"/>
</dbReference>
<proteinExistence type="inferred from homology"/>
<dbReference type="GO" id="GO:0072686">
    <property type="term" value="C:mitotic spindle"/>
    <property type="evidence" value="ECO:0007669"/>
    <property type="project" value="TreeGrafter"/>
</dbReference>
<dbReference type="Gene3D" id="1.25.10.10">
    <property type="entry name" value="Leucine-rich Repeat Variant"/>
    <property type="match status" value="4"/>
</dbReference>
<feature type="compositionally biased region" description="Polar residues" evidence="21">
    <location>
        <begin position="653"/>
        <end position="666"/>
    </location>
</feature>
<evidence type="ECO:0000313" key="24">
    <source>
        <dbReference type="Proteomes" id="UP000593571"/>
    </source>
</evidence>
<feature type="compositionally biased region" description="Low complexity" evidence="21">
    <location>
        <begin position="252"/>
        <end position="266"/>
    </location>
</feature>
<dbReference type="InterPro" id="IPR034085">
    <property type="entry name" value="TOG"/>
</dbReference>
<dbReference type="GO" id="GO:0005881">
    <property type="term" value="C:cytoplasmic microtubule"/>
    <property type="evidence" value="ECO:0007669"/>
    <property type="project" value="TreeGrafter"/>
</dbReference>
<keyword evidence="14" id="KW-0206">Cytoskeleton</keyword>
<dbReference type="SUPFAM" id="SSF48371">
    <property type="entry name" value="ARM repeat"/>
    <property type="match status" value="2"/>
</dbReference>
<dbReference type="FunFam" id="1.25.10.10:FF:000031">
    <property type="entry name" value="CLIP-associating protein 1 isoform 2"/>
    <property type="match status" value="1"/>
</dbReference>
<dbReference type="EMBL" id="JACASE010000002">
    <property type="protein sequence ID" value="KAF6494249.1"/>
    <property type="molecule type" value="Genomic_DNA"/>
</dbReference>
<dbReference type="InterPro" id="IPR021133">
    <property type="entry name" value="HEAT_type_2"/>
</dbReference>
<evidence type="ECO:0000256" key="13">
    <source>
        <dbReference type="ARBA" id="ARBA00023034"/>
    </source>
</evidence>
<dbReference type="GO" id="GO:0000776">
    <property type="term" value="C:kinetochore"/>
    <property type="evidence" value="ECO:0007669"/>
    <property type="project" value="UniProtKB-KW"/>
</dbReference>
<dbReference type="SMART" id="SM01349">
    <property type="entry name" value="TOG"/>
    <property type="match status" value="4"/>
</dbReference>
<keyword evidence="9" id="KW-0493">Microtubule</keyword>
<feature type="compositionally biased region" description="Polar residues" evidence="21">
    <location>
        <begin position="724"/>
        <end position="733"/>
    </location>
</feature>
<evidence type="ECO:0000256" key="7">
    <source>
        <dbReference type="ARBA" id="ARBA00022490"/>
    </source>
</evidence>
<evidence type="ECO:0000256" key="8">
    <source>
        <dbReference type="ARBA" id="ARBA00022618"/>
    </source>
</evidence>
<dbReference type="GO" id="GO:0005794">
    <property type="term" value="C:Golgi apparatus"/>
    <property type="evidence" value="ECO:0007669"/>
    <property type="project" value="UniProtKB-SubCell"/>
</dbReference>
<evidence type="ECO:0000256" key="2">
    <source>
        <dbReference type="ARBA" id="ARBA00004300"/>
    </source>
</evidence>
<dbReference type="InterPro" id="IPR048491">
    <property type="entry name" value="XMAP215_CLASP_TOG"/>
</dbReference>
<feature type="repeat" description="HEAT" evidence="20">
    <location>
        <begin position="168"/>
        <end position="206"/>
    </location>
</feature>
<keyword evidence="16" id="KW-0137">Centromere</keyword>
<evidence type="ECO:0000256" key="9">
    <source>
        <dbReference type="ARBA" id="ARBA00022701"/>
    </source>
</evidence>
<dbReference type="FunFam" id="1.25.10.10:FF:000001">
    <property type="entry name" value="CLIP-associating protein 1 isoform 2"/>
    <property type="match status" value="1"/>
</dbReference>
<dbReference type="GO" id="GO:0007026">
    <property type="term" value="P:negative regulation of microtubule depolymerization"/>
    <property type="evidence" value="ECO:0007669"/>
    <property type="project" value="UniProtKB-ARBA"/>
</dbReference>
<feature type="domain" description="TOG" evidence="22">
    <location>
        <begin position="319"/>
        <end position="551"/>
    </location>
</feature>
<keyword evidence="8" id="KW-0132">Cell division</keyword>
<dbReference type="PANTHER" id="PTHR21567">
    <property type="entry name" value="CLASP"/>
    <property type="match status" value="1"/>
</dbReference>
<dbReference type="GO" id="GO:0090307">
    <property type="term" value="P:mitotic spindle assembly"/>
    <property type="evidence" value="ECO:0007669"/>
    <property type="project" value="TreeGrafter"/>
</dbReference>
<dbReference type="GO" id="GO:0043515">
    <property type="term" value="F:kinetochore binding"/>
    <property type="evidence" value="ECO:0007669"/>
    <property type="project" value="TreeGrafter"/>
</dbReference>
<dbReference type="InterPro" id="IPR057546">
    <property type="entry name" value="HEAT_GCN1"/>
</dbReference>
<evidence type="ECO:0000256" key="21">
    <source>
        <dbReference type="SAM" id="MobiDB-lite"/>
    </source>
</evidence>
<dbReference type="GO" id="GO:0005876">
    <property type="term" value="C:spindle microtubule"/>
    <property type="evidence" value="ECO:0007669"/>
    <property type="project" value="TreeGrafter"/>
</dbReference>
<evidence type="ECO:0000256" key="12">
    <source>
        <dbReference type="ARBA" id="ARBA00022838"/>
    </source>
</evidence>
<comment type="similarity">
    <text evidence="5">Belongs to the CLASP family.</text>
</comment>
<dbReference type="Pfam" id="PF21040">
    <property type="entry name" value="CEP104-like_TOG"/>
    <property type="match status" value="1"/>
</dbReference>
<keyword evidence="6" id="KW-0158">Chromosome</keyword>
<feature type="compositionally biased region" description="Gly residues" evidence="21">
    <location>
        <begin position="696"/>
        <end position="705"/>
    </location>
</feature>
<evidence type="ECO:0000256" key="5">
    <source>
        <dbReference type="ARBA" id="ARBA00009549"/>
    </source>
</evidence>
<keyword evidence="10" id="KW-0677">Repeat</keyword>
<feature type="domain" description="TOG" evidence="22">
    <location>
        <begin position="1"/>
        <end position="232"/>
    </location>
</feature>